<evidence type="ECO:0000313" key="2">
    <source>
        <dbReference type="EMBL" id="KAJ3507953.1"/>
    </source>
</evidence>
<dbReference type="AlphaFoldDB" id="A0A9W8JZZ3"/>
<dbReference type="OrthoDB" id="3067489at2759"/>
<reference evidence="2" key="1">
    <citation type="submission" date="2022-07" db="EMBL/GenBank/DDBJ databases">
        <title>Genome Sequence of Agrocybe chaxingu.</title>
        <authorList>
            <person name="Buettner E."/>
        </authorList>
    </citation>
    <scope>NUCLEOTIDE SEQUENCE</scope>
    <source>
        <strain evidence="2">MP-N11</strain>
    </source>
</reference>
<sequence>MSARSFHTAVSRPVTPSDNESNSDSTTTPSLPSAATAKDVDELWSTVLKHIHLTGCYLHDCKHADQVNTEVNKVCKVTDISHHKHAAMWQTWMKGLWEGLHKDEQADWEEKAATLKAAQKEDQIYWKHMIGNARFHVLYAYRDHHEVLKTGCVNAYKGDIGQAPFESFLESYSESVMHPWFDCCKGTINVNHKSGTFERNSNGYEQCLQSLLRLSGVTYI</sequence>
<accession>A0A9W8JZZ3</accession>
<comment type="caution">
    <text evidence="2">The sequence shown here is derived from an EMBL/GenBank/DDBJ whole genome shotgun (WGS) entry which is preliminary data.</text>
</comment>
<gene>
    <name evidence="2" type="ORF">NLJ89_g6016</name>
</gene>
<dbReference type="EMBL" id="JANKHO010000609">
    <property type="protein sequence ID" value="KAJ3507953.1"/>
    <property type="molecule type" value="Genomic_DNA"/>
</dbReference>
<keyword evidence="3" id="KW-1185">Reference proteome</keyword>
<evidence type="ECO:0000256" key="1">
    <source>
        <dbReference type="SAM" id="MobiDB-lite"/>
    </source>
</evidence>
<proteinExistence type="predicted"/>
<organism evidence="2 3">
    <name type="scientific">Agrocybe chaxingu</name>
    <dbReference type="NCBI Taxonomy" id="84603"/>
    <lineage>
        <taxon>Eukaryota</taxon>
        <taxon>Fungi</taxon>
        <taxon>Dikarya</taxon>
        <taxon>Basidiomycota</taxon>
        <taxon>Agaricomycotina</taxon>
        <taxon>Agaricomycetes</taxon>
        <taxon>Agaricomycetidae</taxon>
        <taxon>Agaricales</taxon>
        <taxon>Agaricineae</taxon>
        <taxon>Strophariaceae</taxon>
        <taxon>Agrocybe</taxon>
    </lineage>
</organism>
<protein>
    <submittedName>
        <fullName evidence="2">Uncharacterized protein</fullName>
    </submittedName>
</protein>
<dbReference type="Proteomes" id="UP001148786">
    <property type="component" value="Unassembled WGS sequence"/>
</dbReference>
<evidence type="ECO:0000313" key="3">
    <source>
        <dbReference type="Proteomes" id="UP001148786"/>
    </source>
</evidence>
<feature type="region of interest" description="Disordered" evidence="1">
    <location>
        <begin position="1"/>
        <end position="34"/>
    </location>
</feature>
<feature type="compositionally biased region" description="Low complexity" evidence="1">
    <location>
        <begin position="15"/>
        <end position="34"/>
    </location>
</feature>
<name>A0A9W8JZZ3_9AGAR</name>